<evidence type="ECO:0000256" key="4">
    <source>
        <dbReference type="ARBA" id="ARBA00022723"/>
    </source>
</evidence>
<evidence type="ECO:0000256" key="10">
    <source>
        <dbReference type="ARBA" id="ARBA00023163"/>
    </source>
</evidence>
<evidence type="ECO:0000256" key="3">
    <source>
        <dbReference type="ARBA" id="ARBA00022553"/>
    </source>
</evidence>
<keyword evidence="11" id="KW-0539">Nucleus</keyword>
<keyword evidence="7" id="KW-0862">Zinc</keyword>
<dbReference type="Proteomes" id="UP001174136">
    <property type="component" value="Unassembled WGS sequence"/>
</dbReference>
<evidence type="ECO:0000313" key="15">
    <source>
        <dbReference type="EMBL" id="KAK0153793.1"/>
    </source>
</evidence>
<dbReference type="PANTHER" id="PTHR15507:SF16">
    <property type="entry name" value="ZINC FINGER PROTEIN 654"/>
    <property type="match status" value="1"/>
</dbReference>
<feature type="region of interest" description="Disordered" evidence="13">
    <location>
        <begin position="475"/>
        <end position="495"/>
    </location>
</feature>
<comment type="caution">
    <text evidence="15">The sequence shown here is derived from an EMBL/GenBank/DDBJ whole genome shotgun (WGS) entry which is preliminary data.</text>
</comment>
<evidence type="ECO:0000259" key="14">
    <source>
        <dbReference type="PROSITE" id="PS50157"/>
    </source>
</evidence>
<reference evidence="15" key="1">
    <citation type="journal article" date="2023" name="Front. Mar. Sci.">
        <title>A new Merluccius polli reference genome to investigate the effects of global change in West African waters.</title>
        <authorList>
            <person name="Mateo J.L."/>
            <person name="Blanco-Fernandez C."/>
            <person name="Garcia-Vazquez E."/>
            <person name="Machado-Schiaffino G."/>
        </authorList>
    </citation>
    <scope>NUCLEOTIDE SEQUENCE</scope>
    <source>
        <strain evidence="15">C29</strain>
        <tissue evidence="15">Fin</tissue>
    </source>
</reference>
<dbReference type="GO" id="GO:0008270">
    <property type="term" value="F:zinc ion binding"/>
    <property type="evidence" value="ECO:0007669"/>
    <property type="project" value="UniProtKB-KW"/>
</dbReference>
<keyword evidence="4" id="KW-0479">Metal-binding</keyword>
<evidence type="ECO:0000256" key="7">
    <source>
        <dbReference type="ARBA" id="ARBA00022833"/>
    </source>
</evidence>
<dbReference type="Gene3D" id="3.30.160.60">
    <property type="entry name" value="Classic Zinc Finger"/>
    <property type="match status" value="1"/>
</dbReference>
<protein>
    <submittedName>
        <fullName evidence="15">Zinc finger protein 292</fullName>
    </submittedName>
</protein>
<organism evidence="15 16">
    <name type="scientific">Merluccius polli</name>
    <name type="common">Benguela hake</name>
    <name type="synonym">Merluccius cadenati</name>
    <dbReference type="NCBI Taxonomy" id="89951"/>
    <lineage>
        <taxon>Eukaryota</taxon>
        <taxon>Metazoa</taxon>
        <taxon>Chordata</taxon>
        <taxon>Craniata</taxon>
        <taxon>Vertebrata</taxon>
        <taxon>Euteleostomi</taxon>
        <taxon>Actinopterygii</taxon>
        <taxon>Neopterygii</taxon>
        <taxon>Teleostei</taxon>
        <taxon>Neoteleostei</taxon>
        <taxon>Acanthomorphata</taxon>
        <taxon>Zeiogadaria</taxon>
        <taxon>Gadariae</taxon>
        <taxon>Gadiformes</taxon>
        <taxon>Gadoidei</taxon>
        <taxon>Merlucciidae</taxon>
        <taxon>Merluccius</taxon>
    </lineage>
</organism>
<evidence type="ECO:0000256" key="9">
    <source>
        <dbReference type="ARBA" id="ARBA00023125"/>
    </source>
</evidence>
<evidence type="ECO:0000256" key="6">
    <source>
        <dbReference type="ARBA" id="ARBA00022771"/>
    </source>
</evidence>
<feature type="region of interest" description="Disordered" evidence="13">
    <location>
        <begin position="748"/>
        <end position="782"/>
    </location>
</feature>
<evidence type="ECO:0000256" key="2">
    <source>
        <dbReference type="ARBA" id="ARBA00006991"/>
    </source>
</evidence>
<comment type="subcellular location">
    <subcellularLocation>
        <location evidence="1">Nucleus</location>
    </subcellularLocation>
</comment>
<evidence type="ECO:0000256" key="8">
    <source>
        <dbReference type="ARBA" id="ARBA00023015"/>
    </source>
</evidence>
<dbReference type="GO" id="GO:0005634">
    <property type="term" value="C:nucleus"/>
    <property type="evidence" value="ECO:0007669"/>
    <property type="project" value="UniProtKB-SubCell"/>
</dbReference>
<sequence length="1368" mass="156364">MADTESERLELSLENLFLRHCGGKSAPRSKDYCVEFCTLVEEHTGRWQVPLPQLRVLRAALCSFTKAAAAFPAECQHIHYTLSSLAVKEEFAEYPLKDIIDSFQACHSQLLQHSNIYMKQVKQIIKVGGPWESPVLQDILQEAPVPQTDVEGYLSSEVPLFLELRVRYLQACERLQEAMALAKSCLENRKAGKHLYFHQAYLTCLYKASLHEHLHKEMAEIDGRDAVEIICNTESVEKDELLLSLCKAFLSQQLQNGDMYYIWDLVFLWSRLFLRAHPSGQGFLVECQQLASTATNIRAIFPFIKVVNAELGSEGDQFCLELCARGLRMCDLQANPEIHSLLCKTIAFLLPYDLEVCQACALLVFCQERSLQAYRTVCLLYTHPKQEQHPHTDPVPTNVRFYILQVLKARLCFDPEFWNLLTLRTYCLELISDEAMKAAVLSEMEEDEEQFQEEPTPDCNTRDFCVLSSSPSLDLASVSHGPPTPMESQPELSEDTLLVNRRKRRRRQVCWRPQSWSEDEADVDDDPEFKSNITSDYKNVKSKYSLRRNHTALENHKSAKPKRQREYLSRCVKNQIFKRKGRKRRWLQGLPRLDQGQVVKEWTTVKINGRKRGRKPLPKLELSFPDNEVCLKNERGDELKTIMLDRDREEPFLIKPHPESGENIGQEKVTFDHSRTLEKNKCGTNEDIDGICLDEHGGPQTQPNEEACSVPANEADVALGSAVMETTSIFVDVFHNYCLQDVSGDGELQPRESTMVRSQNGDTKLEGSSIQTEENDFDTPSSGKLSWRDRVLRSEIYGHLRYCCTLCGKHFKGLNVMRHAISHLRGKQLVCIFCRKRFKQFRLAKRHILDHIDEMCIMNTTTVMEPVPEVDLSREGSIIRNLRMLLKRSLPGQKNHKSTNGRLWQGAPFKDEQVVIKDDVVIVKDPSFLEEKGESTEEGKPVKENGGAGDFIYYLCPSVHCNKVFLKMNASLLKHAIKNHMKEEMVLEKTFLWSKSKCIICLRPMDFLQQYKDHMQLHDASDCHFCYHQDCNNRFVTAQKLKDHVKTHQPLRAQCCNLDCRQVFPSLQGLYDHEWRHYVRAPQKQEVEALAVKQSTVQQMPQNAEAPWKQRVKIEEIWLQSGKERRENSKAQAHLESSDCHPPGENEETAQAVMKDTSDGRQAMLCTSETSPKINDRSESLDNNNITLFNGHASEARVIEALAEPTTSNIVTPPVLVNPLPSEDAALNVKVFRNRQTQVLDPPEITEEKASVKYEDSPQAAHFQSAPLIRLLPSAYLKESELIMPKRREAPVAAVSEKGLSWKIKLKREQQQQEEAAAAQAIAEAAGATRRRCNKCLSSYNTQDELKEHQALNKCSALFGFDTDDESE</sequence>
<dbReference type="PROSITE" id="PS00028">
    <property type="entry name" value="ZINC_FINGER_C2H2_1"/>
    <property type="match status" value="3"/>
</dbReference>
<comment type="similarity">
    <text evidence="2">Belongs to the krueppel C2H2-type zinc-finger protein family.</text>
</comment>
<dbReference type="PROSITE" id="PS50157">
    <property type="entry name" value="ZINC_FINGER_C2H2_2"/>
    <property type="match status" value="1"/>
</dbReference>
<evidence type="ECO:0000256" key="5">
    <source>
        <dbReference type="ARBA" id="ARBA00022737"/>
    </source>
</evidence>
<dbReference type="Pfam" id="PF25580">
    <property type="entry name" value="TPR_Rlf"/>
    <property type="match status" value="1"/>
</dbReference>
<proteinExistence type="inferred from homology"/>
<evidence type="ECO:0000256" key="13">
    <source>
        <dbReference type="SAM" id="MobiDB-lite"/>
    </source>
</evidence>
<name>A0AA47N7B2_MERPO</name>
<dbReference type="GO" id="GO:0003677">
    <property type="term" value="F:DNA binding"/>
    <property type="evidence" value="ECO:0007669"/>
    <property type="project" value="UniProtKB-KW"/>
</dbReference>
<keyword evidence="5" id="KW-0677">Repeat</keyword>
<dbReference type="EMBL" id="JAOPHQ010000625">
    <property type="protein sequence ID" value="KAK0153793.1"/>
    <property type="molecule type" value="Genomic_DNA"/>
</dbReference>
<evidence type="ECO:0000256" key="12">
    <source>
        <dbReference type="PROSITE-ProRule" id="PRU00042"/>
    </source>
</evidence>
<dbReference type="PANTHER" id="PTHR15507">
    <property type="entry name" value="ZINC FINGER PROTEIN RLF"/>
    <property type="match status" value="1"/>
</dbReference>
<keyword evidence="6 12" id="KW-0863">Zinc-finger</keyword>
<evidence type="ECO:0000256" key="11">
    <source>
        <dbReference type="ARBA" id="ARBA00023242"/>
    </source>
</evidence>
<feature type="compositionally biased region" description="Polar residues" evidence="13">
    <location>
        <begin position="751"/>
        <end position="782"/>
    </location>
</feature>
<dbReference type="InterPro" id="IPR052251">
    <property type="entry name" value="GH-ZnFinger_Regulators"/>
</dbReference>
<keyword evidence="16" id="KW-1185">Reference proteome</keyword>
<dbReference type="SMART" id="SM00355">
    <property type="entry name" value="ZnF_C2H2"/>
    <property type="match status" value="7"/>
</dbReference>
<evidence type="ECO:0000313" key="16">
    <source>
        <dbReference type="Proteomes" id="UP001174136"/>
    </source>
</evidence>
<accession>A0AA47N7B2</accession>
<dbReference type="InterPro" id="IPR013087">
    <property type="entry name" value="Znf_C2H2_type"/>
</dbReference>
<feature type="region of interest" description="Disordered" evidence="13">
    <location>
        <begin position="1123"/>
        <end position="1150"/>
    </location>
</feature>
<keyword evidence="10" id="KW-0804">Transcription</keyword>
<keyword evidence="8" id="KW-0805">Transcription regulation</keyword>
<feature type="domain" description="C2H2-type" evidence="14">
    <location>
        <begin position="1024"/>
        <end position="1053"/>
    </location>
</feature>
<keyword evidence="9" id="KW-0238">DNA-binding</keyword>
<evidence type="ECO:0000256" key="1">
    <source>
        <dbReference type="ARBA" id="ARBA00004123"/>
    </source>
</evidence>
<dbReference type="GO" id="GO:0000981">
    <property type="term" value="F:DNA-binding transcription factor activity, RNA polymerase II-specific"/>
    <property type="evidence" value="ECO:0007669"/>
    <property type="project" value="TreeGrafter"/>
</dbReference>
<dbReference type="InterPro" id="IPR057986">
    <property type="entry name" value="TPR_Rlf/292/654"/>
</dbReference>
<gene>
    <name evidence="15" type="primary">ZNF292_2</name>
    <name evidence="15" type="ORF">N1851_004137</name>
</gene>
<keyword evidence="3" id="KW-0597">Phosphoprotein</keyword>